<proteinExistence type="predicted"/>
<dbReference type="GO" id="GO:0030686">
    <property type="term" value="C:90S preribosome"/>
    <property type="evidence" value="ECO:0007669"/>
    <property type="project" value="TreeGrafter"/>
</dbReference>
<dbReference type="PANTHER" id="PTHR13102">
    <property type="entry name" value="NUCLEOLAR PROTEIN 9"/>
    <property type="match status" value="1"/>
</dbReference>
<dbReference type="InterPro" id="IPR011989">
    <property type="entry name" value="ARM-like"/>
</dbReference>
<dbReference type="GO" id="GO:0000480">
    <property type="term" value="P:endonucleolytic cleavage in 5'-ETS of tricistronic rRNA transcript (SSU-rRNA, 5.8S rRNA, LSU-rRNA)"/>
    <property type="evidence" value="ECO:0007669"/>
    <property type="project" value="TreeGrafter"/>
</dbReference>
<feature type="compositionally biased region" description="Basic and acidic residues" evidence="5">
    <location>
        <begin position="45"/>
        <end position="55"/>
    </location>
</feature>
<dbReference type="GO" id="GO:0005730">
    <property type="term" value="C:nucleolus"/>
    <property type="evidence" value="ECO:0007669"/>
    <property type="project" value="TreeGrafter"/>
</dbReference>
<dbReference type="Gene3D" id="1.25.10.10">
    <property type="entry name" value="Leucine-rich Repeat Variant"/>
    <property type="match status" value="2"/>
</dbReference>
<dbReference type="RefSeq" id="XP_060338037.1">
    <property type="nucleotide sequence ID" value="XM_060471042.1"/>
</dbReference>
<evidence type="ECO:0000256" key="2">
    <source>
        <dbReference type="ARBA" id="ARBA00022737"/>
    </source>
</evidence>
<accession>A0AA39NLD2</accession>
<dbReference type="SUPFAM" id="SSF48371">
    <property type="entry name" value="ARM repeat"/>
    <property type="match status" value="2"/>
</dbReference>
<dbReference type="Pfam" id="PF22493">
    <property type="entry name" value="PUF_NOP9"/>
    <property type="match status" value="1"/>
</dbReference>
<dbReference type="GO" id="GO:0000056">
    <property type="term" value="P:ribosomal small subunit export from nucleus"/>
    <property type="evidence" value="ECO:0007669"/>
    <property type="project" value="TreeGrafter"/>
</dbReference>
<name>A0AA39NLD2_ARMTA</name>
<dbReference type="AlphaFoldDB" id="A0AA39NLD2"/>
<sequence>MPQENRKRGKKHKKPAPDADTEQQQHSAEIEPEPEVEAGPSWIIRTHDYSPREQEQDSEAPFGYLDVDVKAYFRTVDVQMRQWQDKEVEVDDEEKHTFFLAALTEMTGKEKQLATDPECLVVLERMVHSMDDFARRVFMDSLTGYEALAQHRFASHTLLKVSGETVSREMKGILPEIPQSDAKKGHLPMMTELILDLCDELFPILPPLLHDPFGSHIICTLALLLSPTSNTHMQSQTSKHSKSWKGKQGEMQSLFASEKGEEGKGERPRSFDKAARKIVGVFREGMSDNEVRACAGSKVACPGLDVLIEVEAKHGMSNKSSSLMDRVLVGMVSQTLNSLMPTTESDYIHTLLQDATLSHLLETIVTQAPQPVFDVLWGTYLCPENGSIERLATHVVSNYVLARAVSRANPTQLGGLGTGWWGRAIKMGRMGVVKAMVEVGGGGEDVWSALKGAFGCGEQDETEVLVRAVMNLKTVEDYKSASTPPEPNVQGALLLQSMLPLKDPYNAGIIESILSLPITSLIPLTQHPISSRVLDIFLDSLTVPHKAKHRLILAFLGHFHELVDDRIGSQVGERCWGWSDTYMKEEITCSVMDYKQGLAALFYGKFFVRALNLYVWKKRPGEWRDLVGKAKAREEKEKKAEPPVEEGKVEEEKEAEKPKQK</sequence>
<reference evidence="6" key="1">
    <citation type="submission" date="2023-06" db="EMBL/GenBank/DDBJ databases">
        <authorList>
            <consortium name="Lawrence Berkeley National Laboratory"/>
            <person name="Ahrendt S."/>
            <person name="Sahu N."/>
            <person name="Indic B."/>
            <person name="Wong-Bajracharya J."/>
            <person name="Merenyi Z."/>
            <person name="Ke H.-M."/>
            <person name="Monk M."/>
            <person name="Kocsube S."/>
            <person name="Drula E."/>
            <person name="Lipzen A."/>
            <person name="Balint B."/>
            <person name="Henrissat B."/>
            <person name="Andreopoulos B."/>
            <person name="Martin F.M."/>
            <person name="Harder C.B."/>
            <person name="Rigling D."/>
            <person name="Ford K.L."/>
            <person name="Foster G.D."/>
            <person name="Pangilinan J."/>
            <person name="Papanicolaou A."/>
            <person name="Barry K."/>
            <person name="LaButti K."/>
            <person name="Viragh M."/>
            <person name="Koriabine M."/>
            <person name="Yan M."/>
            <person name="Riley R."/>
            <person name="Champramary S."/>
            <person name="Plett K.L."/>
            <person name="Tsai I.J."/>
            <person name="Slot J."/>
            <person name="Sipos G."/>
            <person name="Plett J."/>
            <person name="Nagy L.G."/>
            <person name="Grigoriev I.V."/>
        </authorList>
    </citation>
    <scope>NUCLEOTIDE SEQUENCE</scope>
    <source>
        <strain evidence="6">CCBAS 213</strain>
    </source>
</reference>
<dbReference type="GO" id="GO:0000472">
    <property type="term" value="P:endonucleolytic cleavage to generate mature 5'-end of SSU-rRNA from (SSU-rRNA, 5.8S rRNA, LSU-rRNA)"/>
    <property type="evidence" value="ECO:0007669"/>
    <property type="project" value="TreeGrafter"/>
</dbReference>
<dbReference type="InterPro" id="IPR040000">
    <property type="entry name" value="NOP9"/>
</dbReference>
<evidence type="ECO:0000256" key="1">
    <source>
        <dbReference type="ARBA" id="ARBA00016427"/>
    </source>
</evidence>
<evidence type="ECO:0000313" key="7">
    <source>
        <dbReference type="Proteomes" id="UP001175211"/>
    </source>
</evidence>
<keyword evidence="2" id="KW-0677">Repeat</keyword>
<organism evidence="6 7">
    <name type="scientific">Armillaria tabescens</name>
    <name type="common">Ringless honey mushroom</name>
    <name type="synonym">Agaricus tabescens</name>
    <dbReference type="NCBI Taxonomy" id="1929756"/>
    <lineage>
        <taxon>Eukaryota</taxon>
        <taxon>Fungi</taxon>
        <taxon>Dikarya</taxon>
        <taxon>Basidiomycota</taxon>
        <taxon>Agaricomycotina</taxon>
        <taxon>Agaricomycetes</taxon>
        <taxon>Agaricomycetidae</taxon>
        <taxon>Agaricales</taxon>
        <taxon>Marasmiineae</taxon>
        <taxon>Physalacriaceae</taxon>
        <taxon>Desarmillaria</taxon>
    </lineage>
</organism>
<dbReference type="GO" id="GO:0030688">
    <property type="term" value="C:preribosome, small subunit precursor"/>
    <property type="evidence" value="ECO:0007669"/>
    <property type="project" value="TreeGrafter"/>
</dbReference>
<protein>
    <recommendedName>
        <fullName evidence="1">Nucleolar protein 9</fullName>
    </recommendedName>
    <alternativeName>
        <fullName evidence="3 4">Pumilio domain-containing protein NOP9</fullName>
    </alternativeName>
</protein>
<comment type="caution">
    <text evidence="6">The sequence shown here is derived from an EMBL/GenBank/DDBJ whole genome shotgun (WGS) entry which is preliminary data.</text>
</comment>
<dbReference type="GeneID" id="85354590"/>
<dbReference type="GO" id="GO:0000447">
    <property type="term" value="P:endonucleolytic cleavage in ITS1 to separate SSU-rRNA from 5.8S rRNA and LSU-rRNA from tricistronic rRNA transcript (SSU-rRNA, 5.8S rRNA, LSU-rRNA)"/>
    <property type="evidence" value="ECO:0007669"/>
    <property type="project" value="TreeGrafter"/>
</dbReference>
<dbReference type="GO" id="GO:0003723">
    <property type="term" value="F:RNA binding"/>
    <property type="evidence" value="ECO:0007669"/>
    <property type="project" value="InterPro"/>
</dbReference>
<feature type="region of interest" description="Disordered" evidence="5">
    <location>
        <begin position="1"/>
        <end position="61"/>
    </location>
</feature>
<keyword evidence="7" id="KW-1185">Reference proteome</keyword>
<gene>
    <name evidence="6" type="ORF">EV420DRAFT_1501188</name>
</gene>
<evidence type="ECO:0000256" key="4">
    <source>
        <dbReference type="ARBA" id="ARBA00031929"/>
    </source>
</evidence>
<feature type="region of interest" description="Disordered" evidence="5">
    <location>
        <begin position="231"/>
        <end position="250"/>
    </location>
</feature>
<dbReference type="Proteomes" id="UP001175211">
    <property type="component" value="Unassembled WGS sequence"/>
</dbReference>
<dbReference type="InterPro" id="IPR001313">
    <property type="entry name" value="Pumilio_RNA-bd_rpt"/>
</dbReference>
<evidence type="ECO:0000313" key="6">
    <source>
        <dbReference type="EMBL" id="KAK0467762.1"/>
    </source>
</evidence>
<dbReference type="PANTHER" id="PTHR13102:SF0">
    <property type="entry name" value="NUCLEOLAR PROTEIN 9"/>
    <property type="match status" value="1"/>
</dbReference>
<evidence type="ECO:0000256" key="3">
    <source>
        <dbReference type="ARBA" id="ARBA00030932"/>
    </source>
</evidence>
<feature type="region of interest" description="Disordered" evidence="5">
    <location>
        <begin position="630"/>
        <end position="661"/>
    </location>
</feature>
<dbReference type="InterPro" id="IPR016024">
    <property type="entry name" value="ARM-type_fold"/>
</dbReference>
<dbReference type="EMBL" id="JAUEPS010000002">
    <property type="protein sequence ID" value="KAK0467762.1"/>
    <property type="molecule type" value="Genomic_DNA"/>
</dbReference>
<evidence type="ECO:0000256" key="5">
    <source>
        <dbReference type="SAM" id="MobiDB-lite"/>
    </source>
</evidence>